<comment type="caution">
    <text evidence="1">The sequence shown here is derived from an EMBL/GenBank/DDBJ whole genome shotgun (WGS) entry which is preliminary data.</text>
</comment>
<gene>
    <name evidence="1" type="ORF">ABID27_000016</name>
</gene>
<keyword evidence="2" id="KW-1185">Reference proteome</keyword>
<protein>
    <submittedName>
        <fullName evidence="1">Uncharacterized protein</fullName>
    </submittedName>
</protein>
<name>A0ABV2JHM1_9STRE</name>
<dbReference type="Proteomes" id="UP001549055">
    <property type="component" value="Unassembled WGS sequence"/>
</dbReference>
<sequence length="327" mass="38024">MYKRENYQFKLNVQPHILNKYRDKVGELKSQIIPNAIFNAYNDLFSNPVMEKNKLSLVIFQDYKEIEDSEEYIKLKKITDEITVEYKEITAEYKKGNGIHYSLEFLVKLEEAINDRKILLSKFLVLNQANSRYTSSQAYEEIERLYDFNIDSEIGKGLDHIRRVRKIILYLEEQIENGTEEIRVDYSFEDEILTIKNVTIDEALASFKKVETQVNDSKSDLGYIKINPVYEKAALNTTESMRSIEIITTYPNGDTDDELDLLLELPRVTDSKESRTTFIASDSVDNKTFLENTQRLSVKPSQKGYLVDIRSNGSTIINFSNSIIKHE</sequence>
<proteinExistence type="predicted"/>
<dbReference type="RefSeq" id="WP_354279407.1">
    <property type="nucleotide sequence ID" value="NZ_JBEPMK010000001.1"/>
</dbReference>
<organism evidence="1 2">
    <name type="scientific">Streptococcus gallinaceus</name>
    <dbReference type="NCBI Taxonomy" id="165758"/>
    <lineage>
        <taxon>Bacteria</taxon>
        <taxon>Bacillati</taxon>
        <taxon>Bacillota</taxon>
        <taxon>Bacilli</taxon>
        <taxon>Lactobacillales</taxon>
        <taxon>Streptococcaceae</taxon>
        <taxon>Streptococcus</taxon>
    </lineage>
</organism>
<accession>A0ABV2JHM1</accession>
<reference evidence="1 2" key="1">
    <citation type="submission" date="2024-06" db="EMBL/GenBank/DDBJ databases">
        <title>Genomic Encyclopedia of Type Strains, Phase IV (KMG-IV): sequencing the most valuable type-strain genomes for metagenomic binning, comparative biology and taxonomic classification.</title>
        <authorList>
            <person name="Goeker M."/>
        </authorList>
    </citation>
    <scope>NUCLEOTIDE SEQUENCE [LARGE SCALE GENOMIC DNA]</scope>
    <source>
        <strain evidence="1 2">DSM 15349</strain>
    </source>
</reference>
<evidence type="ECO:0000313" key="2">
    <source>
        <dbReference type="Proteomes" id="UP001549055"/>
    </source>
</evidence>
<dbReference type="EMBL" id="JBEPMK010000001">
    <property type="protein sequence ID" value="MET3643399.1"/>
    <property type="molecule type" value="Genomic_DNA"/>
</dbReference>
<evidence type="ECO:0000313" key="1">
    <source>
        <dbReference type="EMBL" id="MET3643399.1"/>
    </source>
</evidence>